<gene>
    <name evidence="1" type="ORF">K8I29_08895</name>
</gene>
<dbReference type="GO" id="GO:0008781">
    <property type="term" value="F:N-acylneuraminate cytidylyltransferase activity"/>
    <property type="evidence" value="ECO:0007669"/>
    <property type="project" value="TreeGrafter"/>
</dbReference>
<dbReference type="PANTHER" id="PTHR21485">
    <property type="entry name" value="HAD SUPERFAMILY MEMBERS CMAS AND KDSC"/>
    <property type="match status" value="1"/>
</dbReference>
<dbReference type="EMBL" id="JAIOIV010000073">
    <property type="protein sequence ID" value="MBZ0156309.1"/>
    <property type="molecule type" value="Genomic_DNA"/>
</dbReference>
<dbReference type="InterPro" id="IPR003329">
    <property type="entry name" value="Cytidylyl_trans"/>
</dbReference>
<evidence type="ECO:0000313" key="2">
    <source>
        <dbReference type="Proteomes" id="UP000705867"/>
    </source>
</evidence>
<dbReference type="CDD" id="cd02513">
    <property type="entry name" value="CMP-NeuAc_Synthase"/>
    <property type="match status" value="1"/>
</dbReference>
<comment type="caution">
    <text evidence="1">The sequence shown here is derived from an EMBL/GenBank/DDBJ whole genome shotgun (WGS) entry which is preliminary data.</text>
</comment>
<accession>A0A953JCN7</accession>
<keyword evidence="1" id="KW-0548">Nucleotidyltransferase</keyword>
<protein>
    <submittedName>
        <fullName evidence="1">Acylneuraminate cytidylyltransferase family protein</fullName>
    </submittedName>
</protein>
<dbReference type="Pfam" id="PF02348">
    <property type="entry name" value="CTP_transf_3"/>
    <property type="match status" value="1"/>
</dbReference>
<dbReference type="InterPro" id="IPR029044">
    <property type="entry name" value="Nucleotide-diphossugar_trans"/>
</dbReference>
<evidence type="ECO:0000313" key="1">
    <source>
        <dbReference type="EMBL" id="MBZ0156309.1"/>
    </source>
</evidence>
<reference evidence="1" key="1">
    <citation type="journal article" date="2021" name="bioRxiv">
        <title>Unraveling nitrogen, sulfur and carbon metabolic pathways and microbial community transcriptional responses to substrate deprivation and toxicity stresses in a bioreactor mimicking anoxic brackish coastal sediment conditions.</title>
        <authorList>
            <person name="Martins P.D."/>
            <person name="Echeveste M.J."/>
            <person name="Arshad A."/>
            <person name="Kurth J."/>
            <person name="Ouboter H."/>
            <person name="Jetten M.S.M."/>
            <person name="Welte C.U."/>
        </authorList>
    </citation>
    <scope>NUCLEOTIDE SEQUENCE</scope>
    <source>
        <strain evidence="1">MAG_39</strain>
    </source>
</reference>
<sequence length="234" mass="26338">MNILCVIPARAGSKGVKNKNLREVAGRPLISYIIESAKRAETLGRVIVSTESEAIAEAARKWGAETPFMRPFELARDHISLIPVAQHALHSMDALGWRADAVVSLQPTSPLTSPEDIDRAVGLFRESGCDSVVSVERIEKHHPFRAYAIERDTLLPFTEYTSEKYLQRQDRPPAYGFTGALYVRKRELLENWSGKDFCLGQDVRGVVIDRSRSLNIDAEDDLEYFAFRMSRAKT</sequence>
<name>A0A953JCN7_9BACT</name>
<dbReference type="PANTHER" id="PTHR21485:SF6">
    <property type="entry name" value="N-ACYLNEURAMINATE CYTIDYLYLTRANSFERASE-RELATED"/>
    <property type="match status" value="1"/>
</dbReference>
<proteinExistence type="predicted"/>
<dbReference type="SUPFAM" id="SSF53448">
    <property type="entry name" value="Nucleotide-diphospho-sugar transferases"/>
    <property type="match status" value="1"/>
</dbReference>
<dbReference type="Proteomes" id="UP000705867">
    <property type="component" value="Unassembled WGS sequence"/>
</dbReference>
<keyword evidence="1" id="KW-0808">Transferase</keyword>
<dbReference type="InterPro" id="IPR050793">
    <property type="entry name" value="CMP-NeuNAc_synthase"/>
</dbReference>
<dbReference type="AlphaFoldDB" id="A0A953JCN7"/>
<organism evidence="1 2">
    <name type="scientific">Candidatus Nitrobium versatile</name>
    <dbReference type="NCBI Taxonomy" id="2884831"/>
    <lineage>
        <taxon>Bacteria</taxon>
        <taxon>Pseudomonadati</taxon>
        <taxon>Nitrospirota</taxon>
        <taxon>Nitrospiria</taxon>
        <taxon>Nitrospirales</taxon>
        <taxon>Nitrospiraceae</taxon>
        <taxon>Candidatus Nitrobium</taxon>
    </lineage>
</organism>
<reference evidence="1" key="2">
    <citation type="submission" date="2021-08" db="EMBL/GenBank/DDBJ databases">
        <authorList>
            <person name="Dalcin Martins P."/>
        </authorList>
    </citation>
    <scope>NUCLEOTIDE SEQUENCE</scope>
    <source>
        <strain evidence="1">MAG_39</strain>
    </source>
</reference>
<dbReference type="Gene3D" id="3.90.550.10">
    <property type="entry name" value="Spore Coat Polysaccharide Biosynthesis Protein SpsA, Chain A"/>
    <property type="match status" value="1"/>
</dbReference>